<proteinExistence type="predicted"/>
<evidence type="ECO:0000313" key="1">
    <source>
        <dbReference type="EMBL" id="KAH9475244.1"/>
    </source>
</evidence>
<reference evidence="1" key="1">
    <citation type="submission" date="2021-10" db="EMBL/GenBank/DDBJ databases">
        <title>Psilocybe cubensis genome.</title>
        <authorList>
            <person name="Mckernan K.J."/>
            <person name="Crawford S."/>
            <person name="Trippe A."/>
            <person name="Kane L.T."/>
            <person name="Mclaughlin S."/>
        </authorList>
    </citation>
    <scope>NUCLEOTIDE SEQUENCE</scope>
    <source>
        <strain evidence="1">MGC-MH-2018</strain>
    </source>
</reference>
<protein>
    <submittedName>
        <fullName evidence="1">Uncharacterized protein</fullName>
    </submittedName>
</protein>
<dbReference type="EMBL" id="JAFIQS020000012">
    <property type="protein sequence ID" value="KAH9475244.1"/>
    <property type="molecule type" value="Genomic_DNA"/>
</dbReference>
<gene>
    <name evidence="1" type="ORF">JR316_0012355</name>
</gene>
<sequence length="120" mass="13650">MTLDEPTTETPSRGRSGRTSSGARSTSRPPMITRSKQREINQQKLVADTLAAANLQVEEATGKMEDLQHKLQITQERLESAARKTHELEKKVVLESAEASRKTVQIDWDFRYFITWPPII</sequence>
<accession>A0ACB8GIC7</accession>
<dbReference type="Proteomes" id="UP000664032">
    <property type="component" value="Unassembled WGS sequence"/>
</dbReference>
<organism evidence="1 2">
    <name type="scientific">Psilocybe cubensis</name>
    <name type="common">Psychedelic mushroom</name>
    <name type="synonym">Stropharia cubensis</name>
    <dbReference type="NCBI Taxonomy" id="181762"/>
    <lineage>
        <taxon>Eukaryota</taxon>
        <taxon>Fungi</taxon>
        <taxon>Dikarya</taxon>
        <taxon>Basidiomycota</taxon>
        <taxon>Agaricomycotina</taxon>
        <taxon>Agaricomycetes</taxon>
        <taxon>Agaricomycetidae</taxon>
        <taxon>Agaricales</taxon>
        <taxon>Agaricineae</taxon>
        <taxon>Strophariaceae</taxon>
        <taxon>Psilocybe</taxon>
    </lineage>
</organism>
<evidence type="ECO:0000313" key="2">
    <source>
        <dbReference type="Proteomes" id="UP000664032"/>
    </source>
</evidence>
<comment type="caution">
    <text evidence="1">The sequence shown here is derived from an EMBL/GenBank/DDBJ whole genome shotgun (WGS) entry which is preliminary data.</text>
</comment>
<name>A0ACB8GIC7_PSICU</name>
<keyword evidence="2" id="KW-1185">Reference proteome</keyword>